<keyword evidence="2" id="KW-0813">Transport</keyword>
<evidence type="ECO:0000313" key="14">
    <source>
        <dbReference type="Proteomes" id="UP000070501"/>
    </source>
</evidence>
<dbReference type="PANTHER" id="PTHR30540">
    <property type="entry name" value="OSMOTIC STRESS POTASSIUM TRANSPORTER"/>
    <property type="match status" value="1"/>
</dbReference>
<feature type="compositionally biased region" description="Basic and acidic residues" evidence="9">
    <location>
        <begin position="37"/>
        <end position="53"/>
    </location>
</feature>
<feature type="transmembrane region" description="Helical" evidence="10">
    <location>
        <begin position="403"/>
        <end position="422"/>
    </location>
</feature>
<evidence type="ECO:0000256" key="9">
    <source>
        <dbReference type="SAM" id="MobiDB-lite"/>
    </source>
</evidence>
<feature type="region of interest" description="Disordered" evidence="9">
    <location>
        <begin position="25"/>
        <end position="84"/>
    </location>
</feature>
<feature type="transmembrane region" description="Helical" evidence="10">
    <location>
        <begin position="612"/>
        <end position="632"/>
    </location>
</feature>
<feature type="compositionally biased region" description="Low complexity" evidence="9">
    <location>
        <begin position="821"/>
        <end position="850"/>
    </location>
</feature>
<reference evidence="14" key="1">
    <citation type="submission" date="2016-02" db="EMBL/GenBank/DDBJ databases">
        <title>Draft genome sequence of Microdochium bolleyi, a fungal endophyte of beachgrass.</title>
        <authorList>
            <consortium name="DOE Joint Genome Institute"/>
            <person name="David A.S."/>
            <person name="May G."/>
            <person name="Haridas S."/>
            <person name="Lim J."/>
            <person name="Wang M."/>
            <person name="Labutti K."/>
            <person name="Lipzen A."/>
            <person name="Barry K."/>
            <person name="Grigoriev I.V."/>
        </authorList>
    </citation>
    <scope>NUCLEOTIDE SEQUENCE [LARGE SCALE GENOMIC DNA]</scope>
    <source>
        <strain evidence="14">J235TASD1</strain>
    </source>
</reference>
<feature type="domain" description="K+ potassium transporter integral membrane" evidence="11">
    <location>
        <begin position="167"/>
        <end position="649"/>
    </location>
</feature>
<dbReference type="Pfam" id="PF02705">
    <property type="entry name" value="K_trans"/>
    <property type="match status" value="1"/>
</dbReference>
<evidence type="ECO:0000259" key="11">
    <source>
        <dbReference type="Pfam" id="PF02705"/>
    </source>
</evidence>
<sequence length="970" mass="107700">MAGSPRIKIDSEPTRPDRLRLQVLASLAAGPASSRTDTSDEKDHGAGGRDSLGKEPAVASATDHHDIEAQEGRRQQDGRSVDDGSLGFDIGGVYHTRSYGHTSAAALPGRRTASPYPRNRKSRLRAEEVRIQNSDAAAAADPEDGEDWRRDDGKKKQIFHGRAVLWLAYQSIGVIYGDIGTSPLYVFSSTFTHEPVNDELVQVLSVLIWTMTIMVTIKYVLIVLNADNEGEGGTFSCYSLLARHANIIDRDPREQVIVKMERRDTHELRKSGEKLRSSLEKSIFVRRLLKFIGVLAVSLVIADGVLTPAQSVLGAVQGLAVIHPEITDSTVVGTTCGILVALFVMQPLGTTKLANTFAPIVIVWLAFNAGFGIFNLIVHDHTVLRAFSPYFAMHFFMDRKTDAWRMLGGVLLAFTGVEALFADLGAFSLRAIQISWLGWCYPCLLLAYTGQAAYISKFPSAYDNPFYESVPPGMFYPSLIVAILAAVVASQAMITAVSQLVTQLMKLSYCPQVKIVHTSKQFHGQMHVPFVNWLLMLGCILVTAAYSNTTRLGNAYGVCVMLVTFFDTCMVTLVALIVWRLPLYLVFVPWLFYALLDGLFLSAALAKVPEGAWFTITLSGILSCLFLLWRFGKENQWRAEARDHLRPGEIIERDWDGKMLLSGRFGTSNSGPPEPLSKIRGFGIFFDKTGVMAPHVFSQFATKFGALPETLVFFHIHPIEVPTVSAEDRFAISKIGAIDSCYRLVIRHGFMDQVITPDLGRLIYEQLRQYLIRRAGGLVTPSDHGSDANVGARPRTSFEPMSRCRTAVSTAVQSVNEDSKQGQSTGQNTTGGRPRIRISAAARGSGSRSINDADDNHDDDDNNHNENGEGDDEEEDEDEEDDDDEEEEDDDEEEVEKQETELEKLDRAYRSRIMYLIGKEQMKIARDTSLVRKVLLMSFLFIRDNTRAKIANLRLSMDRVVEVGFIKEVR</sequence>
<dbReference type="InterPro" id="IPR053951">
    <property type="entry name" value="K_trans_N"/>
</dbReference>
<feature type="transmembrane region" description="Helical" evidence="10">
    <location>
        <begin position="326"/>
        <end position="345"/>
    </location>
</feature>
<evidence type="ECO:0000256" key="8">
    <source>
        <dbReference type="ARBA" id="ARBA00023136"/>
    </source>
</evidence>
<proteinExistence type="predicted"/>
<feature type="region of interest" description="Disordered" evidence="9">
    <location>
        <begin position="781"/>
        <end position="903"/>
    </location>
</feature>
<name>A0A136JFY1_9PEZI</name>
<dbReference type="EMBL" id="KQ964246">
    <property type="protein sequence ID" value="KXJ96049.1"/>
    <property type="molecule type" value="Genomic_DNA"/>
</dbReference>
<keyword evidence="8 10" id="KW-0472">Membrane</keyword>
<feature type="transmembrane region" description="Helical" evidence="10">
    <location>
        <begin position="583"/>
        <end position="606"/>
    </location>
</feature>
<evidence type="ECO:0000256" key="10">
    <source>
        <dbReference type="SAM" id="Phobius"/>
    </source>
</evidence>
<dbReference type="GO" id="GO:0015079">
    <property type="term" value="F:potassium ion transmembrane transporter activity"/>
    <property type="evidence" value="ECO:0007669"/>
    <property type="project" value="InterPro"/>
</dbReference>
<evidence type="ECO:0000256" key="2">
    <source>
        <dbReference type="ARBA" id="ARBA00022448"/>
    </source>
</evidence>
<evidence type="ECO:0000256" key="1">
    <source>
        <dbReference type="ARBA" id="ARBA00004141"/>
    </source>
</evidence>
<feature type="transmembrane region" description="Helical" evidence="10">
    <location>
        <begin position="164"/>
        <end position="188"/>
    </location>
</feature>
<keyword evidence="7" id="KW-0406">Ion transport</keyword>
<dbReference type="Proteomes" id="UP000070501">
    <property type="component" value="Unassembled WGS sequence"/>
</dbReference>
<organism evidence="13 14">
    <name type="scientific">Microdochium bolleyi</name>
    <dbReference type="NCBI Taxonomy" id="196109"/>
    <lineage>
        <taxon>Eukaryota</taxon>
        <taxon>Fungi</taxon>
        <taxon>Dikarya</taxon>
        <taxon>Ascomycota</taxon>
        <taxon>Pezizomycotina</taxon>
        <taxon>Sordariomycetes</taxon>
        <taxon>Xylariomycetidae</taxon>
        <taxon>Xylariales</taxon>
        <taxon>Microdochiaceae</taxon>
        <taxon>Microdochium</taxon>
    </lineage>
</organism>
<evidence type="ECO:0000256" key="6">
    <source>
        <dbReference type="ARBA" id="ARBA00022989"/>
    </source>
</evidence>
<dbReference type="STRING" id="196109.A0A136JFY1"/>
<feature type="transmembrane region" description="Helical" evidence="10">
    <location>
        <begin position="434"/>
        <end position="455"/>
    </location>
</feature>
<keyword evidence="6 10" id="KW-1133">Transmembrane helix</keyword>
<evidence type="ECO:0000256" key="3">
    <source>
        <dbReference type="ARBA" id="ARBA00022538"/>
    </source>
</evidence>
<protein>
    <submittedName>
        <fullName evidence="13">Potassium transporter-domain-containing protein</fullName>
    </submittedName>
</protein>
<evidence type="ECO:0000313" key="13">
    <source>
        <dbReference type="EMBL" id="KXJ96049.1"/>
    </source>
</evidence>
<dbReference type="InterPro" id="IPR003855">
    <property type="entry name" value="K+_transporter"/>
</dbReference>
<dbReference type="Pfam" id="PF22776">
    <property type="entry name" value="K_trans_C"/>
    <property type="match status" value="1"/>
</dbReference>
<dbReference type="NCBIfam" id="TIGR00794">
    <property type="entry name" value="kup"/>
    <property type="match status" value="1"/>
</dbReference>
<keyword evidence="14" id="KW-1185">Reference proteome</keyword>
<feature type="transmembrane region" description="Helical" evidence="10">
    <location>
        <begin position="288"/>
        <end position="306"/>
    </location>
</feature>
<evidence type="ECO:0000256" key="5">
    <source>
        <dbReference type="ARBA" id="ARBA00022958"/>
    </source>
</evidence>
<dbReference type="InParanoid" id="A0A136JFY1"/>
<feature type="transmembrane region" description="Helical" evidence="10">
    <location>
        <begin position="475"/>
        <end position="497"/>
    </location>
</feature>
<feature type="transmembrane region" description="Helical" evidence="10">
    <location>
        <begin position="530"/>
        <end position="549"/>
    </location>
</feature>
<keyword evidence="4 10" id="KW-0812">Transmembrane</keyword>
<keyword evidence="5" id="KW-0630">Potassium</keyword>
<feature type="transmembrane region" description="Helical" evidence="10">
    <location>
        <begin position="200"/>
        <end position="221"/>
    </location>
</feature>
<evidence type="ECO:0000256" key="4">
    <source>
        <dbReference type="ARBA" id="ARBA00022692"/>
    </source>
</evidence>
<feature type="compositionally biased region" description="Polar residues" evidence="9">
    <location>
        <begin position="807"/>
        <end position="816"/>
    </location>
</feature>
<keyword evidence="3" id="KW-0633">Potassium transport</keyword>
<feature type="domain" description="K+ potassium transporter C-terminal" evidence="12">
    <location>
        <begin position="681"/>
        <end position="770"/>
    </location>
</feature>
<feature type="compositionally biased region" description="Basic and acidic residues" evidence="9">
    <location>
        <begin position="62"/>
        <end position="82"/>
    </location>
</feature>
<dbReference type="InterPro" id="IPR053952">
    <property type="entry name" value="K_trans_C"/>
</dbReference>
<accession>A0A136JFY1</accession>
<dbReference type="GO" id="GO:0016020">
    <property type="term" value="C:membrane"/>
    <property type="evidence" value="ECO:0007669"/>
    <property type="project" value="UniProtKB-SubCell"/>
</dbReference>
<dbReference type="AlphaFoldDB" id="A0A136JFY1"/>
<dbReference type="OrthoDB" id="504708at2759"/>
<evidence type="ECO:0000259" key="12">
    <source>
        <dbReference type="Pfam" id="PF22776"/>
    </source>
</evidence>
<feature type="compositionally biased region" description="Acidic residues" evidence="9">
    <location>
        <begin position="852"/>
        <end position="861"/>
    </location>
</feature>
<feature type="compositionally biased region" description="Acidic residues" evidence="9">
    <location>
        <begin position="868"/>
        <end position="896"/>
    </location>
</feature>
<feature type="transmembrane region" description="Helical" evidence="10">
    <location>
        <begin position="555"/>
        <end position="576"/>
    </location>
</feature>
<feature type="transmembrane region" description="Helical" evidence="10">
    <location>
        <begin position="357"/>
        <end position="378"/>
    </location>
</feature>
<dbReference type="PANTHER" id="PTHR30540:SF83">
    <property type="entry name" value="K+ POTASSIUM TRANSPORTER"/>
    <property type="match status" value="1"/>
</dbReference>
<gene>
    <name evidence="13" type="ORF">Micbo1qcDRAFT_192909</name>
</gene>
<comment type="subcellular location">
    <subcellularLocation>
        <location evidence="1">Membrane</location>
        <topology evidence="1">Multi-pass membrane protein</topology>
    </subcellularLocation>
</comment>
<feature type="region of interest" description="Disordered" evidence="9">
    <location>
        <begin position="104"/>
        <end position="152"/>
    </location>
</feature>
<evidence type="ECO:0000256" key="7">
    <source>
        <dbReference type="ARBA" id="ARBA00023065"/>
    </source>
</evidence>